<dbReference type="InterPro" id="IPR001881">
    <property type="entry name" value="EGF-like_Ca-bd_dom"/>
</dbReference>
<dbReference type="SMART" id="SM00832">
    <property type="entry name" value="C8"/>
    <property type="match status" value="2"/>
</dbReference>
<evidence type="ECO:0000256" key="3">
    <source>
        <dbReference type="ARBA" id="ARBA00022737"/>
    </source>
</evidence>
<dbReference type="InterPro" id="IPR000742">
    <property type="entry name" value="EGF"/>
</dbReference>
<dbReference type="PANTHER" id="PTHR11339:SF402">
    <property type="entry name" value="VWFD DOMAIN-CONTAINING PROTEIN"/>
    <property type="match status" value="1"/>
</dbReference>
<dbReference type="AlphaFoldDB" id="A0A7D9IN65"/>
<dbReference type="PROSITE" id="PS01186">
    <property type="entry name" value="EGF_2"/>
    <property type="match status" value="3"/>
</dbReference>
<dbReference type="InterPro" id="IPR050780">
    <property type="entry name" value="Mucin_vWF_Thrombospondin_sf"/>
</dbReference>
<dbReference type="Proteomes" id="UP001152795">
    <property type="component" value="Unassembled WGS sequence"/>
</dbReference>
<comment type="caution">
    <text evidence="7">The sequence shown here is derived from an EMBL/GenBank/DDBJ whole genome shotgun (WGS) entry which is preliminary data.</text>
</comment>
<dbReference type="SMART" id="SM00181">
    <property type="entry name" value="EGF"/>
    <property type="match status" value="3"/>
</dbReference>
<keyword evidence="3" id="KW-0677">Repeat</keyword>
<dbReference type="PROSITE" id="PS51233">
    <property type="entry name" value="VWFD"/>
    <property type="match status" value="2"/>
</dbReference>
<keyword evidence="5" id="KW-0325">Glycoprotein</keyword>
<protein>
    <submittedName>
        <fullName evidence="7">von Willebrand factor</fullName>
    </submittedName>
</protein>
<dbReference type="Gene3D" id="2.10.25.10">
    <property type="entry name" value="Laminin"/>
    <property type="match status" value="3"/>
</dbReference>
<evidence type="ECO:0000313" key="8">
    <source>
        <dbReference type="Proteomes" id="UP001152795"/>
    </source>
</evidence>
<dbReference type="Pfam" id="PF00008">
    <property type="entry name" value="EGF"/>
    <property type="match status" value="3"/>
</dbReference>
<sequence>MQSGGKQRRAESQIPGCPSAPCLNGGTCSNDGTSFSCSCPVGYSGDLCEIEVKATCQARGDPHYSTFDGTLYDFMGRCEYILAEDSVNNTFEIRQVNEPCGNGNFSCTKSLTVIFPNVTIQLLRGSVVVNDSEVDLPVSYEGVNIENITRSGVGLTLVESAYGVKVEWNNVHNVRVTVYGRYINKTSGLCGTFNRNSADDFLTANGTIVENAVNFGNSWKTDSCCDDATDVPHPCWTYPDRNATAIANCSALLTHPFNVCTSQVDPVSGGYIEDCEYDVCGCGDDPTVCVCQAIEAYVADCASYGVNIDWLSDHRYQQCGSPCASAPCCNGGTCSNNESSFYCLCSLGYTGARCETEVKATCQARGDPHYSTFDGTLYDFMGRCEYVLAKDSVNNKFEIRQVNEPCGNGKFSCTKSLTVIFPTVTIQLLRGSVVVGGAEVDLPRYYEGVDITRSGVRVTLVDSDYGVKVEWNNVHNVRVTVYGRYIDKTSGLCGTFNRNPEDDFLTAYGTTADNAVNFGNSWKTDSCCDNATHVPHPCETYPGKNATATANCSALLSPPFNVCARQVDPVLQGYVDDCEYDVCGCGDDPTVCLCQAIEAYVAACASYGVSIDWLSEDRYQQCSSPCASAPCCNGGTCSNNGLSFLCSCPPGYTGDRCETE</sequence>
<dbReference type="EMBL" id="CACRXK020006444">
    <property type="protein sequence ID" value="CAB4009415.1"/>
    <property type="molecule type" value="Genomic_DNA"/>
</dbReference>
<dbReference type="OrthoDB" id="6236007at2759"/>
<reference evidence="7" key="1">
    <citation type="submission" date="2020-04" db="EMBL/GenBank/DDBJ databases">
        <authorList>
            <person name="Alioto T."/>
            <person name="Alioto T."/>
            <person name="Gomez Garrido J."/>
        </authorList>
    </citation>
    <scope>NUCLEOTIDE SEQUENCE</scope>
    <source>
        <strain evidence="7">A484AB</strain>
    </source>
</reference>
<accession>A0A7D9IN65</accession>
<evidence type="ECO:0000256" key="2">
    <source>
        <dbReference type="ARBA" id="ARBA00022729"/>
    </source>
</evidence>
<name>A0A7D9IN65_PARCT</name>
<dbReference type="InterPro" id="IPR001846">
    <property type="entry name" value="VWF_type-D"/>
</dbReference>
<dbReference type="CDD" id="cd00054">
    <property type="entry name" value="EGF_CA"/>
    <property type="match status" value="3"/>
</dbReference>
<keyword evidence="2" id="KW-0732">Signal</keyword>
<evidence type="ECO:0000313" key="7">
    <source>
        <dbReference type="EMBL" id="CAB4009415.1"/>
    </source>
</evidence>
<dbReference type="PROSITE" id="PS00010">
    <property type="entry name" value="ASX_HYDROXYL"/>
    <property type="match status" value="3"/>
</dbReference>
<evidence type="ECO:0000256" key="5">
    <source>
        <dbReference type="ARBA" id="ARBA00023180"/>
    </source>
</evidence>
<dbReference type="InterPro" id="IPR014853">
    <property type="entry name" value="VWF/SSPO/ZAN-like_Cys-rich_dom"/>
</dbReference>
<evidence type="ECO:0000256" key="6">
    <source>
        <dbReference type="PROSITE-ProRule" id="PRU00076"/>
    </source>
</evidence>
<gene>
    <name evidence="7" type="ORF">PACLA_8A038034</name>
</gene>
<dbReference type="GO" id="GO:0005509">
    <property type="term" value="F:calcium ion binding"/>
    <property type="evidence" value="ECO:0007669"/>
    <property type="project" value="InterPro"/>
</dbReference>
<dbReference type="PROSITE" id="PS50026">
    <property type="entry name" value="EGF_3"/>
    <property type="match status" value="3"/>
</dbReference>
<organism evidence="7 8">
    <name type="scientific">Paramuricea clavata</name>
    <name type="common">Red gorgonian</name>
    <name type="synonym">Violescent sea-whip</name>
    <dbReference type="NCBI Taxonomy" id="317549"/>
    <lineage>
        <taxon>Eukaryota</taxon>
        <taxon>Metazoa</taxon>
        <taxon>Cnidaria</taxon>
        <taxon>Anthozoa</taxon>
        <taxon>Octocorallia</taxon>
        <taxon>Malacalcyonacea</taxon>
        <taxon>Plexauridae</taxon>
        <taxon>Paramuricea</taxon>
    </lineage>
</organism>
<dbReference type="FunFam" id="2.10.25.10:FF:000434">
    <property type="entry name" value="Predicted protein"/>
    <property type="match status" value="1"/>
</dbReference>
<dbReference type="SUPFAM" id="SSF57196">
    <property type="entry name" value="EGF/Laminin"/>
    <property type="match status" value="3"/>
</dbReference>
<comment type="caution">
    <text evidence="6">Lacks conserved residue(s) required for the propagation of feature annotation.</text>
</comment>
<keyword evidence="4 6" id="KW-1015">Disulfide bond</keyword>
<dbReference type="SMART" id="SM00216">
    <property type="entry name" value="VWD"/>
    <property type="match status" value="2"/>
</dbReference>
<dbReference type="Pfam" id="PF08742">
    <property type="entry name" value="C8"/>
    <property type="match status" value="2"/>
</dbReference>
<feature type="disulfide bond" evidence="6">
    <location>
        <begin position="345"/>
        <end position="354"/>
    </location>
</feature>
<dbReference type="PANTHER" id="PTHR11339">
    <property type="entry name" value="EXTRACELLULAR MATRIX GLYCOPROTEIN RELATED"/>
    <property type="match status" value="1"/>
</dbReference>
<evidence type="ECO:0000256" key="1">
    <source>
        <dbReference type="ARBA" id="ARBA00022536"/>
    </source>
</evidence>
<feature type="disulfide bond" evidence="6">
    <location>
        <begin position="39"/>
        <end position="48"/>
    </location>
</feature>
<feature type="disulfide bond" evidence="6">
    <location>
        <begin position="648"/>
        <end position="657"/>
    </location>
</feature>
<proteinExistence type="predicted"/>
<dbReference type="InterPro" id="IPR000152">
    <property type="entry name" value="EGF-type_Asp/Asn_hydroxyl_site"/>
</dbReference>
<feature type="non-terminal residue" evidence="7">
    <location>
        <position position="660"/>
    </location>
</feature>
<keyword evidence="1 6" id="KW-0245">EGF-like domain</keyword>
<keyword evidence="8" id="KW-1185">Reference proteome</keyword>
<dbReference type="FunFam" id="2.10.25.10:FF:000173">
    <property type="entry name" value="Neurogenic locus notch protein 2"/>
    <property type="match status" value="1"/>
</dbReference>
<dbReference type="Pfam" id="PF00094">
    <property type="entry name" value="VWD"/>
    <property type="match status" value="2"/>
</dbReference>
<dbReference type="SMART" id="SM00179">
    <property type="entry name" value="EGF_CA"/>
    <property type="match status" value="3"/>
</dbReference>
<dbReference type="PROSITE" id="PS00022">
    <property type="entry name" value="EGF_1"/>
    <property type="match status" value="3"/>
</dbReference>
<evidence type="ECO:0000256" key="4">
    <source>
        <dbReference type="ARBA" id="ARBA00023157"/>
    </source>
</evidence>